<proteinExistence type="predicted"/>
<dbReference type="RefSeq" id="WP_190947290.1">
    <property type="nucleotide sequence ID" value="NZ_JACJSI010000499.1"/>
</dbReference>
<dbReference type="InterPro" id="IPR010985">
    <property type="entry name" value="Ribbon_hlx_hlx"/>
</dbReference>
<feature type="domain" description="CopG-like ribbon-helix-helix" evidence="1">
    <location>
        <begin position="14"/>
        <end position="47"/>
    </location>
</feature>
<comment type="caution">
    <text evidence="2">The sequence shown here is derived from an EMBL/GenBank/DDBJ whole genome shotgun (WGS) entry which is preliminary data.</text>
</comment>
<dbReference type="InterPro" id="IPR012869">
    <property type="entry name" value="RHH_5"/>
</dbReference>
<evidence type="ECO:0000313" key="2">
    <source>
        <dbReference type="EMBL" id="MBD2536588.1"/>
    </source>
</evidence>
<dbReference type="Proteomes" id="UP000623440">
    <property type="component" value="Unassembled WGS sequence"/>
</dbReference>
<keyword evidence="3" id="KW-1185">Reference proteome</keyword>
<evidence type="ECO:0000313" key="3">
    <source>
        <dbReference type="Proteomes" id="UP000623440"/>
    </source>
</evidence>
<dbReference type="EMBL" id="JACJSI010000499">
    <property type="protein sequence ID" value="MBD2536588.1"/>
    <property type="molecule type" value="Genomic_DNA"/>
</dbReference>
<reference evidence="2 3" key="1">
    <citation type="journal article" date="2020" name="ISME J.">
        <title>Comparative genomics reveals insights into cyanobacterial evolution and habitat adaptation.</title>
        <authorList>
            <person name="Chen M.Y."/>
            <person name="Teng W.K."/>
            <person name="Zhao L."/>
            <person name="Hu C.X."/>
            <person name="Zhou Y.K."/>
            <person name="Han B.P."/>
            <person name="Song L.R."/>
            <person name="Shu W.S."/>
        </authorList>
    </citation>
    <scope>NUCLEOTIDE SEQUENCE [LARGE SCALE GENOMIC DNA]</scope>
    <source>
        <strain evidence="2 3">FACHB-838</strain>
    </source>
</reference>
<gene>
    <name evidence="2" type="ORF">H6G97_47950</name>
</gene>
<protein>
    <recommendedName>
        <fullName evidence="1">CopG-like ribbon-helix-helix domain-containing protein</fullName>
    </recommendedName>
</protein>
<accession>A0ABR8E551</accession>
<dbReference type="Pfam" id="PF07878">
    <property type="entry name" value="RHH_5"/>
    <property type="match status" value="1"/>
</dbReference>
<organism evidence="2 3">
    <name type="scientific">Nostoc flagelliforme FACHB-838</name>
    <dbReference type="NCBI Taxonomy" id="2692904"/>
    <lineage>
        <taxon>Bacteria</taxon>
        <taxon>Bacillati</taxon>
        <taxon>Cyanobacteriota</taxon>
        <taxon>Cyanophyceae</taxon>
        <taxon>Nostocales</taxon>
        <taxon>Nostocaceae</taxon>
        <taxon>Nostoc</taxon>
    </lineage>
</organism>
<name>A0ABR8E551_9NOSO</name>
<evidence type="ECO:0000259" key="1">
    <source>
        <dbReference type="Pfam" id="PF07878"/>
    </source>
</evidence>
<dbReference type="SUPFAM" id="SSF47598">
    <property type="entry name" value="Ribbon-helix-helix"/>
    <property type="match status" value="1"/>
</dbReference>
<sequence length="53" mass="5966">MATSKAKVTFTCSPELKEKLQEWADSESRTLSNLVELITQQAVTDHENKVSNK</sequence>